<dbReference type="PANTHER" id="PTHR13504:SF35">
    <property type="entry name" value="PROTEIN ADENYLYLTRANSFERASE SOFIC"/>
    <property type="match status" value="1"/>
</dbReference>
<dbReference type="PIRSF" id="PIRSF038925">
    <property type="entry name" value="AMP-prot_trans"/>
    <property type="match status" value="1"/>
</dbReference>
<dbReference type="Proteomes" id="UP000280935">
    <property type="component" value="Unassembled WGS sequence"/>
</dbReference>
<feature type="binding site" evidence="1">
    <location>
        <position position="256"/>
    </location>
    <ligand>
        <name>ATP</name>
        <dbReference type="ChEBI" id="CHEBI:30616"/>
    </ligand>
</feature>
<gene>
    <name evidence="5" type="ORF">EII35_03440</name>
</gene>
<comment type="caution">
    <text evidence="5">The sequence shown here is derived from an EMBL/GenBank/DDBJ whole genome shotgun (WGS) entry which is preliminary data.</text>
</comment>
<dbReference type="InterPro" id="IPR048770">
    <property type="entry name" value="SoFic-like_C"/>
</dbReference>
<feature type="active site" evidence="2">
    <location>
        <position position="214"/>
    </location>
</feature>
<dbReference type="EMBL" id="RQYT01000004">
    <property type="protein sequence ID" value="RRD50794.1"/>
    <property type="molecule type" value="Genomic_DNA"/>
</dbReference>
<evidence type="ECO:0000313" key="5">
    <source>
        <dbReference type="EMBL" id="RRD50794.1"/>
    </source>
</evidence>
<organism evidence="5 6">
    <name type="scientific">Arachnia propionica</name>
    <dbReference type="NCBI Taxonomy" id="1750"/>
    <lineage>
        <taxon>Bacteria</taxon>
        <taxon>Bacillati</taxon>
        <taxon>Actinomycetota</taxon>
        <taxon>Actinomycetes</taxon>
        <taxon>Propionibacteriales</taxon>
        <taxon>Propionibacteriaceae</taxon>
        <taxon>Arachnia</taxon>
    </lineage>
</organism>
<dbReference type="Gene3D" id="1.10.3290.10">
    <property type="entry name" value="Fido-like domain"/>
    <property type="match status" value="1"/>
</dbReference>
<dbReference type="Pfam" id="PF21248">
    <property type="entry name" value="SoFic-like_C"/>
    <property type="match status" value="1"/>
</dbReference>
<dbReference type="AlphaFoldDB" id="A0A3P1WVX5"/>
<dbReference type="Pfam" id="PF02661">
    <property type="entry name" value="Fic"/>
    <property type="match status" value="1"/>
</dbReference>
<feature type="binding site" evidence="3">
    <location>
        <begin position="256"/>
        <end position="257"/>
    </location>
    <ligand>
        <name>ATP</name>
        <dbReference type="ChEBI" id="CHEBI:30616"/>
    </ligand>
</feature>
<dbReference type="InterPro" id="IPR040198">
    <property type="entry name" value="Fido_containing"/>
</dbReference>
<sequence length="383" mass="43092">MSKFSLFFDTLAGHGYAAYMWLHPERPHQDLPPLPPTRPVESVAVLKATVSAGRALARLDGACKRLPDPTMLINLIPLLEAQASTEIENIVTTHDEVFRAAHYDSPGTTPQAKEALRYREALHHGFDSLRVRPVTTRTALDVCTRLQGKPARIRNTPGTYIGGSRSGTRVYTPPEGETVIRDHLGAWERFIHASHGLDPLVVMAMAHYQFEAIHPFYDGNGRTGRVLNLVLLVEQGLLELPVLYLSGHILRHKDEYYRLLNDVTRQDAWEEWLLFMLAAVESTADWTLGLIDTTDELRQRFSTSIRATHPRLPAADLTELLFRQPYLRIEKVVESGLAQRQTAAKWLTELADSGLVVKEKVGRGVVFINKELLDTLFETPLPE</sequence>
<feature type="binding site" evidence="1">
    <location>
        <position position="88"/>
    </location>
    <ligand>
        <name>ATP</name>
        <dbReference type="ChEBI" id="CHEBI:30616"/>
    </ligand>
</feature>
<dbReference type="InterPro" id="IPR003812">
    <property type="entry name" value="Fido"/>
</dbReference>
<feature type="binding site" evidence="3">
    <location>
        <begin position="218"/>
        <end position="225"/>
    </location>
    <ligand>
        <name>ATP</name>
        <dbReference type="ChEBI" id="CHEBI:30616"/>
    </ligand>
</feature>
<feature type="domain" description="Fido" evidence="4">
    <location>
        <begin position="148"/>
        <end position="278"/>
    </location>
</feature>
<dbReference type="InterPro" id="IPR036597">
    <property type="entry name" value="Fido-like_dom_sf"/>
</dbReference>
<reference evidence="5 6" key="1">
    <citation type="submission" date="2018-11" db="EMBL/GenBank/DDBJ databases">
        <title>Genomes From Bacteria Associated with the Canine Oral Cavity: a Test Case for Automated Genome-Based Taxonomic Assignment.</title>
        <authorList>
            <person name="Coil D.A."/>
            <person name="Jospin G."/>
            <person name="Darling A.E."/>
            <person name="Wallis C."/>
            <person name="Davis I.J."/>
            <person name="Harris S."/>
            <person name="Eisen J.A."/>
            <person name="Holcombe L.J."/>
            <person name="O'Flynn C."/>
        </authorList>
    </citation>
    <scope>NUCLEOTIDE SEQUENCE [LARGE SCALE GENOMIC DNA]</scope>
    <source>
        <strain evidence="5 6">OH2822_COT-296</strain>
    </source>
</reference>
<dbReference type="GO" id="GO:0005524">
    <property type="term" value="F:ATP binding"/>
    <property type="evidence" value="ECO:0007669"/>
    <property type="project" value="UniProtKB-KW"/>
</dbReference>
<keyword evidence="1" id="KW-0547">Nucleotide-binding</keyword>
<dbReference type="OrthoDB" id="9813719at2"/>
<feature type="binding site" evidence="1">
    <location>
        <begin position="219"/>
        <end position="225"/>
    </location>
    <ligand>
        <name>ATP</name>
        <dbReference type="ChEBI" id="CHEBI:30616"/>
    </ligand>
</feature>
<dbReference type="Pfam" id="PF13784">
    <property type="entry name" value="Fic_N"/>
    <property type="match status" value="1"/>
</dbReference>
<evidence type="ECO:0000259" key="4">
    <source>
        <dbReference type="PROSITE" id="PS51459"/>
    </source>
</evidence>
<name>A0A3P1WVX5_9ACTN</name>
<dbReference type="InterPro" id="IPR025758">
    <property type="entry name" value="Fic/DOC_N"/>
</dbReference>
<proteinExistence type="predicted"/>
<dbReference type="InterPro" id="IPR026287">
    <property type="entry name" value="SoFic-like"/>
</dbReference>
<evidence type="ECO:0000256" key="1">
    <source>
        <dbReference type="PIRSR" id="PIRSR038925-1"/>
    </source>
</evidence>
<evidence type="ECO:0000313" key="6">
    <source>
        <dbReference type="Proteomes" id="UP000280935"/>
    </source>
</evidence>
<accession>A0A3P1WVX5</accession>
<evidence type="ECO:0000256" key="2">
    <source>
        <dbReference type="PIRSR" id="PIRSR640198-1"/>
    </source>
</evidence>
<feature type="binding site" evidence="1">
    <location>
        <position position="214"/>
    </location>
    <ligand>
        <name>ATP</name>
        <dbReference type="ChEBI" id="CHEBI:30616"/>
    </ligand>
</feature>
<evidence type="ECO:0000256" key="3">
    <source>
        <dbReference type="PIRSR" id="PIRSR640198-2"/>
    </source>
</evidence>
<protein>
    <submittedName>
        <fullName evidence="5">Fic family protein</fullName>
    </submittedName>
</protein>
<dbReference type="PANTHER" id="PTHR13504">
    <property type="entry name" value="FIDO DOMAIN-CONTAINING PROTEIN DDB_G0283145"/>
    <property type="match status" value="1"/>
</dbReference>
<dbReference type="SUPFAM" id="SSF140931">
    <property type="entry name" value="Fic-like"/>
    <property type="match status" value="1"/>
</dbReference>
<keyword evidence="1" id="KW-0067">ATP-binding</keyword>
<dbReference type="PROSITE" id="PS51459">
    <property type="entry name" value="FIDO"/>
    <property type="match status" value="1"/>
</dbReference>